<dbReference type="InterPro" id="IPR029058">
    <property type="entry name" value="AB_hydrolase_fold"/>
</dbReference>
<dbReference type="PANTHER" id="PTHR43433">
    <property type="entry name" value="HYDROLASE, ALPHA/BETA FOLD FAMILY PROTEIN"/>
    <property type="match status" value="1"/>
</dbReference>
<dbReference type="InterPro" id="IPR050471">
    <property type="entry name" value="AB_hydrolase"/>
</dbReference>
<dbReference type="GO" id="GO:0004806">
    <property type="term" value="F:triacylglycerol lipase activity"/>
    <property type="evidence" value="ECO:0007669"/>
    <property type="project" value="TreeGrafter"/>
</dbReference>
<evidence type="ECO:0000259" key="1">
    <source>
        <dbReference type="Pfam" id="PF00561"/>
    </source>
</evidence>
<dbReference type="Gene3D" id="3.40.50.1820">
    <property type="entry name" value="alpha/beta hydrolase"/>
    <property type="match status" value="1"/>
</dbReference>
<dbReference type="GO" id="GO:0046503">
    <property type="term" value="P:glycerolipid catabolic process"/>
    <property type="evidence" value="ECO:0007669"/>
    <property type="project" value="TreeGrafter"/>
</dbReference>
<dbReference type="InterPro" id="IPR000073">
    <property type="entry name" value="AB_hydrolase_1"/>
</dbReference>
<dbReference type="AlphaFoldDB" id="A0AAJ0GFV1"/>
<gene>
    <name evidence="2" type="ORF">LTR09_002446</name>
</gene>
<organism evidence="2 3">
    <name type="scientific">Extremus antarcticus</name>
    <dbReference type="NCBI Taxonomy" id="702011"/>
    <lineage>
        <taxon>Eukaryota</taxon>
        <taxon>Fungi</taxon>
        <taxon>Dikarya</taxon>
        <taxon>Ascomycota</taxon>
        <taxon>Pezizomycotina</taxon>
        <taxon>Dothideomycetes</taxon>
        <taxon>Dothideomycetidae</taxon>
        <taxon>Mycosphaerellales</taxon>
        <taxon>Extremaceae</taxon>
        <taxon>Extremus</taxon>
    </lineage>
</organism>
<dbReference type="PANTHER" id="PTHR43433:SF5">
    <property type="entry name" value="AB HYDROLASE-1 DOMAIN-CONTAINING PROTEIN"/>
    <property type="match status" value="1"/>
</dbReference>
<dbReference type="EMBL" id="JAWDJX010000005">
    <property type="protein sequence ID" value="KAK3056653.1"/>
    <property type="molecule type" value="Genomic_DNA"/>
</dbReference>
<evidence type="ECO:0000313" key="2">
    <source>
        <dbReference type="EMBL" id="KAK3056653.1"/>
    </source>
</evidence>
<accession>A0AAJ0GFV1</accession>
<dbReference type="SUPFAM" id="SSF53474">
    <property type="entry name" value="alpha/beta-Hydrolases"/>
    <property type="match status" value="1"/>
</dbReference>
<dbReference type="Pfam" id="PF00561">
    <property type="entry name" value="Abhydrolase_1"/>
    <property type="match status" value="1"/>
</dbReference>
<proteinExistence type="predicted"/>
<comment type="caution">
    <text evidence="2">The sequence shown here is derived from an EMBL/GenBank/DDBJ whole genome shotgun (WGS) entry which is preliminary data.</text>
</comment>
<evidence type="ECO:0000313" key="3">
    <source>
        <dbReference type="Proteomes" id="UP001271007"/>
    </source>
</evidence>
<sequence>MPYLEVPGANLFYETVGVGQVLLCITGANGSLEFFQPLAEQLKSLFTVVMYDRRGFSRSHLIGAQDYDHRIETDAGDVAALLKHTSPDAAATVFGNSSGALVTLETLIRHSDLVKTVIAHEPPAHKLLPDWEQLNEGAQQLYRIYRKQGVAPALEFFAGWVKLDEHETTGLLASMDPRSGPYAFANSLYWFEREGSYGATAFDIDALHRVKDKLVLANGENTDKEAGHYRPNVILAEDLALELKLLPGAHLGAVSHAKAFAEKLVAILDAR</sequence>
<name>A0AAJ0GFV1_9PEZI</name>
<dbReference type="Proteomes" id="UP001271007">
    <property type="component" value="Unassembled WGS sequence"/>
</dbReference>
<feature type="domain" description="AB hydrolase-1" evidence="1">
    <location>
        <begin position="21"/>
        <end position="146"/>
    </location>
</feature>
<keyword evidence="3" id="KW-1185">Reference proteome</keyword>
<protein>
    <recommendedName>
        <fullName evidence="1">AB hydrolase-1 domain-containing protein</fullName>
    </recommendedName>
</protein>
<reference evidence="2" key="1">
    <citation type="submission" date="2023-04" db="EMBL/GenBank/DDBJ databases">
        <title>Black Yeasts Isolated from many extreme environments.</title>
        <authorList>
            <person name="Coleine C."/>
            <person name="Stajich J.E."/>
            <person name="Selbmann L."/>
        </authorList>
    </citation>
    <scope>NUCLEOTIDE SEQUENCE</scope>
    <source>
        <strain evidence="2">CCFEE 5312</strain>
    </source>
</reference>